<dbReference type="Proteomes" id="UP000887116">
    <property type="component" value="Unassembled WGS sequence"/>
</dbReference>
<reference evidence="1" key="1">
    <citation type="submission" date="2020-07" db="EMBL/GenBank/DDBJ databases">
        <title>Multicomponent nature underlies the extraordinary mechanical properties of spider dragline silk.</title>
        <authorList>
            <person name="Kono N."/>
            <person name="Nakamura H."/>
            <person name="Mori M."/>
            <person name="Yoshida Y."/>
            <person name="Ohtoshi R."/>
            <person name="Malay A.D."/>
            <person name="Moran D.A.P."/>
            <person name="Tomita M."/>
            <person name="Numata K."/>
            <person name="Arakawa K."/>
        </authorList>
    </citation>
    <scope>NUCLEOTIDE SEQUENCE</scope>
</reference>
<gene>
    <name evidence="1" type="ORF">TNCT_43031</name>
</gene>
<evidence type="ECO:0000313" key="1">
    <source>
        <dbReference type="EMBL" id="GFR07352.1"/>
    </source>
</evidence>
<dbReference type="EMBL" id="BMAO01016262">
    <property type="protein sequence ID" value="GFR07352.1"/>
    <property type="molecule type" value="Genomic_DNA"/>
</dbReference>
<evidence type="ECO:0000313" key="2">
    <source>
        <dbReference type="Proteomes" id="UP000887116"/>
    </source>
</evidence>
<sequence>MTRRWSVTSFTVEPARTQVGKLGSETHFRLFRHYSSSDKSEAESVLYQLISPQREGDFRHDKRTHDIREVLPQPDFLLKVMGKRYLFTQKTFSDSPSKLETKRIPASKLFRHASRIATN</sequence>
<name>A0A8X6GMH7_TRICU</name>
<dbReference type="AlphaFoldDB" id="A0A8X6GMH7"/>
<accession>A0A8X6GMH7</accession>
<organism evidence="1 2">
    <name type="scientific">Trichonephila clavata</name>
    <name type="common">Joro spider</name>
    <name type="synonym">Nephila clavata</name>
    <dbReference type="NCBI Taxonomy" id="2740835"/>
    <lineage>
        <taxon>Eukaryota</taxon>
        <taxon>Metazoa</taxon>
        <taxon>Ecdysozoa</taxon>
        <taxon>Arthropoda</taxon>
        <taxon>Chelicerata</taxon>
        <taxon>Arachnida</taxon>
        <taxon>Araneae</taxon>
        <taxon>Araneomorphae</taxon>
        <taxon>Entelegynae</taxon>
        <taxon>Araneoidea</taxon>
        <taxon>Nephilidae</taxon>
        <taxon>Trichonephila</taxon>
    </lineage>
</organism>
<proteinExistence type="predicted"/>
<comment type="caution">
    <text evidence="1">The sequence shown here is derived from an EMBL/GenBank/DDBJ whole genome shotgun (WGS) entry which is preliminary data.</text>
</comment>
<protein>
    <submittedName>
        <fullName evidence="1">Uncharacterized protein</fullName>
    </submittedName>
</protein>
<keyword evidence="2" id="KW-1185">Reference proteome</keyword>